<name>A0A1X7GUM7_9PROT</name>
<dbReference type="SUPFAM" id="SSF54909">
    <property type="entry name" value="Dimeric alpha+beta barrel"/>
    <property type="match status" value="1"/>
</dbReference>
<reference evidence="2 3" key="1">
    <citation type="submission" date="2017-04" db="EMBL/GenBank/DDBJ databases">
        <authorList>
            <person name="Afonso C.L."/>
            <person name="Miller P.J."/>
            <person name="Scott M.A."/>
            <person name="Spackman E."/>
            <person name="Goraichik I."/>
            <person name="Dimitrov K.M."/>
            <person name="Suarez D.L."/>
            <person name="Swayne D.E."/>
        </authorList>
    </citation>
    <scope>NUCLEOTIDE SEQUENCE [LARGE SCALE GENOMIC DNA]</scope>
    <source>
        <strain evidence="2 3">A2P</strain>
    </source>
</reference>
<organism evidence="2 3">
    <name type="scientific">Azospirillum oryzae</name>
    <dbReference type="NCBI Taxonomy" id="286727"/>
    <lineage>
        <taxon>Bacteria</taxon>
        <taxon>Pseudomonadati</taxon>
        <taxon>Pseudomonadota</taxon>
        <taxon>Alphaproteobacteria</taxon>
        <taxon>Rhodospirillales</taxon>
        <taxon>Azospirillaceae</taxon>
        <taxon>Azospirillum</taxon>
    </lineage>
</organism>
<proteinExistence type="predicted"/>
<accession>A0A1X7GUM7</accession>
<dbReference type="OrthoDB" id="9806380at2"/>
<dbReference type="RefSeq" id="WP_085089292.1">
    <property type="nucleotide sequence ID" value="NZ_FXAK01000007.1"/>
</dbReference>
<sequence>MTAYIIADVRVTDPVAYEVYKSLTPDAIAKNGGRFISRGGETAVLEGDWQPNRIVILEFPNMASAKAFYDSPEYRKAREARRNAADFKMIVVEGL</sequence>
<evidence type="ECO:0000259" key="1">
    <source>
        <dbReference type="Pfam" id="PF07045"/>
    </source>
</evidence>
<dbReference type="Proteomes" id="UP000192936">
    <property type="component" value="Unassembled WGS sequence"/>
</dbReference>
<feature type="domain" description="DUF1330" evidence="1">
    <location>
        <begin position="2"/>
        <end position="95"/>
    </location>
</feature>
<evidence type="ECO:0000313" key="3">
    <source>
        <dbReference type="Proteomes" id="UP000192936"/>
    </source>
</evidence>
<dbReference type="InterPro" id="IPR010753">
    <property type="entry name" value="DUF1330"/>
</dbReference>
<dbReference type="Gene3D" id="3.30.70.100">
    <property type="match status" value="1"/>
</dbReference>
<dbReference type="AlphaFoldDB" id="A0A1X7GUM7"/>
<gene>
    <name evidence="2" type="ORF">SAMN02982917_4383</name>
</gene>
<evidence type="ECO:0000313" key="2">
    <source>
        <dbReference type="EMBL" id="SMF74814.1"/>
    </source>
</evidence>
<dbReference type="EMBL" id="FXAK01000007">
    <property type="protein sequence ID" value="SMF74814.1"/>
    <property type="molecule type" value="Genomic_DNA"/>
</dbReference>
<dbReference type="PANTHER" id="PTHR41521">
    <property type="match status" value="1"/>
</dbReference>
<dbReference type="InterPro" id="IPR011008">
    <property type="entry name" value="Dimeric_a/b-barrel"/>
</dbReference>
<dbReference type="PANTHER" id="PTHR41521:SF4">
    <property type="entry name" value="BLR0684 PROTEIN"/>
    <property type="match status" value="1"/>
</dbReference>
<dbReference type="Pfam" id="PF07045">
    <property type="entry name" value="DUF1330"/>
    <property type="match status" value="1"/>
</dbReference>
<dbReference type="STRING" id="286727.SAMN02982917_4383"/>
<protein>
    <submittedName>
        <fullName evidence="2">Uncharacterized conserved protein, DUF1330 family</fullName>
    </submittedName>
</protein>